<dbReference type="InterPro" id="IPR015422">
    <property type="entry name" value="PyrdxlP-dep_Trfase_small"/>
</dbReference>
<dbReference type="PROSITE" id="PS00599">
    <property type="entry name" value="AA_TRANSFER_CLASS_2"/>
    <property type="match status" value="1"/>
</dbReference>
<evidence type="ECO:0000313" key="13">
    <source>
        <dbReference type="EMBL" id="KFN41093.1"/>
    </source>
</evidence>
<proteinExistence type="inferred from homology"/>
<evidence type="ECO:0000256" key="1">
    <source>
        <dbReference type="ARBA" id="ARBA00001933"/>
    </source>
</evidence>
<dbReference type="EMBL" id="AVCI01000045">
    <property type="protein sequence ID" value="KFN41093.1"/>
    <property type="molecule type" value="Genomic_DNA"/>
</dbReference>
<accession>A0A091ALM9</accession>
<dbReference type="SUPFAM" id="SSF53383">
    <property type="entry name" value="PLP-dependent transferases"/>
    <property type="match status" value="1"/>
</dbReference>
<dbReference type="GO" id="GO:0030170">
    <property type="term" value="F:pyridoxal phosphate binding"/>
    <property type="evidence" value="ECO:0007669"/>
    <property type="project" value="InterPro"/>
</dbReference>
<keyword evidence="7 11" id="KW-0808">Transferase</keyword>
<evidence type="ECO:0000256" key="4">
    <source>
        <dbReference type="ARBA" id="ARBA00011738"/>
    </source>
</evidence>
<keyword evidence="5 11" id="KW-0032">Aminotransferase</keyword>
<protein>
    <recommendedName>
        <fullName evidence="11">Histidinol-phosphate aminotransferase</fullName>
        <ecNumber evidence="11">2.6.1.9</ecNumber>
    </recommendedName>
    <alternativeName>
        <fullName evidence="11">Imidazole acetol-phosphate transaminase</fullName>
    </alternativeName>
</protein>
<evidence type="ECO:0000256" key="3">
    <source>
        <dbReference type="ARBA" id="ARBA00007970"/>
    </source>
</evidence>
<dbReference type="RefSeq" id="WP_022967787.1">
    <property type="nucleotide sequence ID" value="NZ_ATVD01000001.1"/>
</dbReference>
<evidence type="ECO:0000256" key="6">
    <source>
        <dbReference type="ARBA" id="ARBA00022605"/>
    </source>
</evidence>
<dbReference type="OrthoDB" id="9813612at2"/>
<sequence>MSPVLDLVRDDLRDFAGYSSARRTTVSGSIWLNANESPWVSPADPGLALNRYPEPQPVLLRERLARLYGVATPQLLITRGSDEGIDLLVRAFCRAGQDGVLIAPPTFGMYAVCARVQNAPLHEVALIDDGDRWSLDVERVIERVATQPIRLVFLCSPANPTGQALPTADIRRLALALRGRAVLVIDEAYAEFSPVDSAIGLLAEFDHLVVLRTLSKAYALAGARVGSVIAAPDLIGVLRNLAAPYPVPAPSAALALAALEPEAAAAARSRVQTTIAERGRVETALRSAPGVTHVYASAGNYLLLRFQDAEAAFQRLLAAGVVVRDMRANPVLADALRISIGSPAENEALIAALATLKSGRAA</sequence>
<name>A0A091ALM9_9GAMM</name>
<evidence type="ECO:0000313" key="14">
    <source>
        <dbReference type="Proteomes" id="UP000029385"/>
    </source>
</evidence>
<gene>
    <name evidence="11" type="primary">hisC</name>
    <name evidence="13" type="ORF">N789_04190</name>
</gene>
<feature type="modified residue" description="N6-(pyridoxal phosphate)lysine" evidence="11">
    <location>
        <position position="216"/>
    </location>
</feature>
<dbReference type="PANTHER" id="PTHR42885:SF2">
    <property type="entry name" value="HISTIDINOL-PHOSPHATE AMINOTRANSFERASE"/>
    <property type="match status" value="1"/>
</dbReference>
<dbReference type="Gene3D" id="3.40.640.10">
    <property type="entry name" value="Type I PLP-dependent aspartate aminotransferase-like (Major domain)"/>
    <property type="match status" value="1"/>
</dbReference>
<dbReference type="InterPro" id="IPR015424">
    <property type="entry name" value="PyrdxlP-dep_Trfase"/>
</dbReference>
<evidence type="ECO:0000256" key="11">
    <source>
        <dbReference type="HAMAP-Rule" id="MF_01023"/>
    </source>
</evidence>
<keyword evidence="9 11" id="KW-0368">Histidine biosynthesis</keyword>
<dbReference type="GO" id="GO:0000105">
    <property type="term" value="P:L-histidine biosynthetic process"/>
    <property type="evidence" value="ECO:0007669"/>
    <property type="project" value="UniProtKB-UniRule"/>
</dbReference>
<evidence type="ECO:0000259" key="12">
    <source>
        <dbReference type="Pfam" id="PF00155"/>
    </source>
</evidence>
<dbReference type="UniPathway" id="UPA00031">
    <property type="reaction ID" value="UER00012"/>
</dbReference>
<evidence type="ECO:0000256" key="5">
    <source>
        <dbReference type="ARBA" id="ARBA00022576"/>
    </source>
</evidence>
<dbReference type="InterPro" id="IPR005861">
    <property type="entry name" value="HisP_aminotrans"/>
</dbReference>
<evidence type="ECO:0000256" key="8">
    <source>
        <dbReference type="ARBA" id="ARBA00022898"/>
    </source>
</evidence>
<dbReference type="InterPro" id="IPR001917">
    <property type="entry name" value="Aminotrans_II_pyridoxalP_BS"/>
</dbReference>
<reference evidence="13 14" key="1">
    <citation type="submission" date="2013-09" db="EMBL/GenBank/DDBJ databases">
        <title>Genome sequencing of Arenimonas oryziterrae.</title>
        <authorList>
            <person name="Chen F."/>
            <person name="Wang G."/>
        </authorList>
    </citation>
    <scope>NUCLEOTIDE SEQUENCE [LARGE SCALE GENOMIC DNA]</scope>
    <source>
        <strain evidence="13 14">YC6267</strain>
    </source>
</reference>
<dbReference type="Gene3D" id="3.90.1150.10">
    <property type="entry name" value="Aspartate Aminotransferase, domain 1"/>
    <property type="match status" value="1"/>
</dbReference>
<dbReference type="CDD" id="cd00609">
    <property type="entry name" value="AAT_like"/>
    <property type="match status" value="1"/>
</dbReference>
<keyword evidence="6 11" id="KW-0028">Amino-acid biosynthesis</keyword>
<dbReference type="InterPro" id="IPR015421">
    <property type="entry name" value="PyrdxlP-dep_Trfase_major"/>
</dbReference>
<evidence type="ECO:0000256" key="9">
    <source>
        <dbReference type="ARBA" id="ARBA00023102"/>
    </source>
</evidence>
<dbReference type="STRING" id="1121015.GCA_000420545_00111"/>
<comment type="subunit">
    <text evidence="4 11">Homodimer.</text>
</comment>
<keyword evidence="8 11" id="KW-0663">Pyridoxal phosphate</keyword>
<comment type="similarity">
    <text evidence="3 11">Belongs to the class-II pyridoxal-phosphate-dependent aminotransferase family. Histidinol-phosphate aminotransferase subfamily.</text>
</comment>
<dbReference type="PATRIC" id="fig|1121015.4.peg.2519"/>
<comment type="pathway">
    <text evidence="2 11">Amino-acid biosynthesis; L-histidine biosynthesis; L-histidine from 5-phospho-alpha-D-ribose 1-diphosphate: step 7/9.</text>
</comment>
<dbReference type="eggNOG" id="COG0079">
    <property type="taxonomic scope" value="Bacteria"/>
</dbReference>
<dbReference type="EC" id="2.6.1.9" evidence="11"/>
<evidence type="ECO:0000256" key="7">
    <source>
        <dbReference type="ARBA" id="ARBA00022679"/>
    </source>
</evidence>
<dbReference type="GO" id="GO:0004400">
    <property type="term" value="F:histidinol-phosphate transaminase activity"/>
    <property type="evidence" value="ECO:0007669"/>
    <property type="project" value="UniProtKB-UniRule"/>
</dbReference>
<keyword evidence="14" id="KW-1185">Reference proteome</keyword>
<dbReference type="AlphaFoldDB" id="A0A091ALM9"/>
<dbReference type="Proteomes" id="UP000029385">
    <property type="component" value="Unassembled WGS sequence"/>
</dbReference>
<dbReference type="HAMAP" id="MF_01023">
    <property type="entry name" value="HisC_aminotrans_2"/>
    <property type="match status" value="1"/>
</dbReference>
<organism evidence="13 14">
    <name type="scientific">Arenimonas oryziterrae DSM 21050 = YC6267</name>
    <dbReference type="NCBI Taxonomy" id="1121015"/>
    <lineage>
        <taxon>Bacteria</taxon>
        <taxon>Pseudomonadati</taxon>
        <taxon>Pseudomonadota</taxon>
        <taxon>Gammaproteobacteria</taxon>
        <taxon>Lysobacterales</taxon>
        <taxon>Lysobacteraceae</taxon>
        <taxon>Arenimonas</taxon>
    </lineage>
</organism>
<dbReference type="InterPro" id="IPR004839">
    <property type="entry name" value="Aminotransferase_I/II_large"/>
</dbReference>
<dbReference type="NCBIfam" id="TIGR01141">
    <property type="entry name" value="hisC"/>
    <property type="match status" value="1"/>
</dbReference>
<dbReference type="Pfam" id="PF00155">
    <property type="entry name" value="Aminotran_1_2"/>
    <property type="match status" value="1"/>
</dbReference>
<evidence type="ECO:0000256" key="10">
    <source>
        <dbReference type="ARBA" id="ARBA00047481"/>
    </source>
</evidence>
<comment type="catalytic activity">
    <reaction evidence="10 11">
        <text>L-histidinol phosphate + 2-oxoglutarate = 3-(imidazol-4-yl)-2-oxopropyl phosphate + L-glutamate</text>
        <dbReference type="Rhea" id="RHEA:23744"/>
        <dbReference type="ChEBI" id="CHEBI:16810"/>
        <dbReference type="ChEBI" id="CHEBI:29985"/>
        <dbReference type="ChEBI" id="CHEBI:57766"/>
        <dbReference type="ChEBI" id="CHEBI:57980"/>
        <dbReference type="EC" id="2.6.1.9"/>
    </reaction>
</comment>
<dbReference type="PANTHER" id="PTHR42885">
    <property type="entry name" value="HISTIDINOL-PHOSPHATE AMINOTRANSFERASE-RELATED"/>
    <property type="match status" value="1"/>
</dbReference>
<comment type="caution">
    <text evidence="13">The sequence shown here is derived from an EMBL/GenBank/DDBJ whole genome shotgun (WGS) entry which is preliminary data.</text>
</comment>
<feature type="domain" description="Aminotransferase class I/classII large" evidence="12">
    <location>
        <begin position="48"/>
        <end position="353"/>
    </location>
</feature>
<comment type="cofactor">
    <cofactor evidence="1 11">
        <name>pyridoxal 5'-phosphate</name>
        <dbReference type="ChEBI" id="CHEBI:597326"/>
    </cofactor>
</comment>
<evidence type="ECO:0000256" key="2">
    <source>
        <dbReference type="ARBA" id="ARBA00005011"/>
    </source>
</evidence>